<reference evidence="1" key="1">
    <citation type="submission" date="2020-04" db="EMBL/GenBank/DDBJ databases">
        <title>A chromosome-scale assembly and high-density genetic map of the yellow drum (Nibea albiflora) genome.</title>
        <authorList>
            <person name="Xu D."/>
            <person name="Zhang W."/>
            <person name="Chen R."/>
            <person name="Tan P."/>
            <person name="Wang L."/>
            <person name="Song H."/>
            <person name="Tian L."/>
            <person name="Zhu Q."/>
            <person name="Wang B."/>
        </authorList>
    </citation>
    <scope>NUCLEOTIDE SEQUENCE</scope>
    <source>
        <strain evidence="1">ZJHYS-2018</strain>
    </source>
</reference>
<evidence type="ECO:0000313" key="1">
    <source>
        <dbReference type="EMBL" id="KAG8014600.1"/>
    </source>
</evidence>
<protein>
    <submittedName>
        <fullName evidence="1">Uncharacterized protein</fullName>
    </submittedName>
</protein>
<accession>A0ACB7FJE5</accession>
<sequence>MQVEELLVETLDDLVEDDFKKFKWYLTMKIVDDCKPILTSHLEKTSREETVSVLIKNYKNLAVKVTVTALKKMRNNNAAGKLEEAYAAMGTATPSASSSAVAPPGAPAAPATMMAQQGSVIFAPTISSGTSGAWNITINKS</sequence>
<name>A0ACB7FJE5_NIBAL</name>
<dbReference type="EMBL" id="CM024789">
    <property type="protein sequence ID" value="KAG8014600.1"/>
    <property type="molecule type" value="Genomic_DNA"/>
</dbReference>
<evidence type="ECO:0000313" key="2">
    <source>
        <dbReference type="Proteomes" id="UP000805704"/>
    </source>
</evidence>
<proteinExistence type="predicted"/>
<comment type="caution">
    <text evidence="1">The sequence shown here is derived from an EMBL/GenBank/DDBJ whole genome shotgun (WGS) entry which is preliminary data.</text>
</comment>
<keyword evidence="2" id="KW-1185">Reference proteome</keyword>
<organism evidence="1 2">
    <name type="scientific">Nibea albiflora</name>
    <name type="common">Yellow drum</name>
    <name type="synonym">Corvina albiflora</name>
    <dbReference type="NCBI Taxonomy" id="240163"/>
    <lineage>
        <taxon>Eukaryota</taxon>
        <taxon>Metazoa</taxon>
        <taxon>Chordata</taxon>
        <taxon>Craniata</taxon>
        <taxon>Vertebrata</taxon>
        <taxon>Euteleostomi</taxon>
        <taxon>Actinopterygii</taxon>
        <taxon>Neopterygii</taxon>
        <taxon>Teleostei</taxon>
        <taxon>Neoteleostei</taxon>
        <taxon>Acanthomorphata</taxon>
        <taxon>Eupercaria</taxon>
        <taxon>Sciaenidae</taxon>
        <taxon>Nibea</taxon>
    </lineage>
</organism>
<gene>
    <name evidence="1" type="ORF">GBF38_003148</name>
</gene>
<dbReference type="Proteomes" id="UP000805704">
    <property type="component" value="Chromosome 1"/>
</dbReference>